<comment type="caution">
    <text evidence="2">The sequence shown here is derived from an EMBL/GenBank/DDBJ whole genome shotgun (WGS) entry which is preliminary data.</text>
</comment>
<gene>
    <name evidence="2" type="ORF">QOZ95_001707</name>
</gene>
<reference evidence="2 3" key="1">
    <citation type="submission" date="2023-07" db="EMBL/GenBank/DDBJ databases">
        <title>Genomic Encyclopedia of Type Strains, Phase IV (KMG-IV): sequencing the most valuable type-strain genomes for metagenomic binning, comparative biology and taxonomic classification.</title>
        <authorList>
            <person name="Goeker M."/>
        </authorList>
    </citation>
    <scope>NUCLEOTIDE SEQUENCE [LARGE SCALE GENOMIC DNA]</scope>
    <source>
        <strain evidence="2 3">DSM 14914</strain>
    </source>
</reference>
<evidence type="ECO:0000259" key="1">
    <source>
        <dbReference type="Pfam" id="PF12728"/>
    </source>
</evidence>
<organism evidence="2 3">
    <name type="scientific">Paenibacillus brasilensis</name>
    <dbReference type="NCBI Taxonomy" id="128574"/>
    <lineage>
        <taxon>Bacteria</taxon>
        <taxon>Bacillati</taxon>
        <taxon>Bacillota</taxon>
        <taxon>Bacilli</taxon>
        <taxon>Bacillales</taxon>
        <taxon>Paenibacillaceae</taxon>
        <taxon>Paenibacillus</taxon>
    </lineage>
</organism>
<dbReference type="Proteomes" id="UP001242811">
    <property type="component" value="Unassembled WGS sequence"/>
</dbReference>
<sequence length="64" mass="7521">MSVMTKTMESGRVMIGVTDIMRKMGIGRDKAYELIKSKQFYTIKLGTRYLVHEDVFEDWMKGRL</sequence>
<evidence type="ECO:0000313" key="2">
    <source>
        <dbReference type="EMBL" id="MDQ0493549.1"/>
    </source>
</evidence>
<accession>A0ABU0KVT9</accession>
<protein>
    <submittedName>
        <fullName evidence="2">Excisionase family DNA binding protein</fullName>
    </submittedName>
</protein>
<proteinExistence type="predicted"/>
<feature type="domain" description="Helix-turn-helix" evidence="1">
    <location>
        <begin position="17"/>
        <end position="63"/>
    </location>
</feature>
<keyword evidence="3" id="KW-1185">Reference proteome</keyword>
<evidence type="ECO:0000313" key="3">
    <source>
        <dbReference type="Proteomes" id="UP001242811"/>
    </source>
</evidence>
<dbReference type="EMBL" id="JAUSWA010000008">
    <property type="protein sequence ID" value="MDQ0493549.1"/>
    <property type="molecule type" value="Genomic_DNA"/>
</dbReference>
<dbReference type="Pfam" id="PF12728">
    <property type="entry name" value="HTH_17"/>
    <property type="match status" value="1"/>
</dbReference>
<name>A0ABU0KVT9_9BACL</name>
<dbReference type="InterPro" id="IPR041657">
    <property type="entry name" value="HTH_17"/>
</dbReference>